<dbReference type="InterPro" id="IPR036052">
    <property type="entry name" value="TrpB-like_PALP_sf"/>
</dbReference>
<evidence type="ECO:0000256" key="7">
    <source>
        <dbReference type="ARBA" id="ARBA00022898"/>
    </source>
</evidence>
<dbReference type="EMBL" id="PDET01000011">
    <property type="protein sequence ID" value="PRD14483.1"/>
    <property type="molecule type" value="Genomic_DNA"/>
</dbReference>
<name>A0A2S9I9K7_9GAMM</name>
<evidence type="ECO:0000256" key="2">
    <source>
        <dbReference type="ARBA" id="ARBA00004962"/>
    </source>
</evidence>
<keyword evidence="12" id="KW-1185">Reference proteome</keyword>
<evidence type="ECO:0000256" key="8">
    <source>
        <dbReference type="ARBA" id="ARBA00023192"/>
    </source>
</evidence>
<dbReference type="Gene3D" id="3.40.50.1100">
    <property type="match status" value="2"/>
</dbReference>
<dbReference type="GO" id="GO:0004124">
    <property type="term" value="F:cysteine synthase activity"/>
    <property type="evidence" value="ECO:0007669"/>
    <property type="project" value="UniProtKB-EC"/>
</dbReference>
<evidence type="ECO:0000256" key="1">
    <source>
        <dbReference type="ARBA" id="ARBA00001933"/>
    </source>
</evidence>
<evidence type="ECO:0000256" key="6">
    <source>
        <dbReference type="ARBA" id="ARBA00022679"/>
    </source>
</evidence>
<dbReference type="OrthoDB" id="9805733at2"/>
<evidence type="ECO:0000259" key="10">
    <source>
        <dbReference type="Pfam" id="PF00291"/>
    </source>
</evidence>
<dbReference type="AlphaFoldDB" id="A0A2S9I9K7"/>
<dbReference type="InterPro" id="IPR001926">
    <property type="entry name" value="TrpB-like_PALP"/>
</dbReference>
<evidence type="ECO:0000256" key="5">
    <source>
        <dbReference type="ARBA" id="ARBA00022605"/>
    </source>
</evidence>
<feature type="domain" description="Tryptophan synthase beta chain-like PALP" evidence="10">
    <location>
        <begin position="8"/>
        <end position="315"/>
    </location>
</feature>
<accession>A0A2S9I9K7</accession>
<dbReference type="FunFam" id="3.40.50.1100:FF:000006">
    <property type="entry name" value="Cysteine synthase"/>
    <property type="match status" value="1"/>
</dbReference>
<comment type="catalytic activity">
    <reaction evidence="9">
        <text>O-acetyl-L-serine + hydrogen sulfide = L-cysteine + acetate</text>
        <dbReference type="Rhea" id="RHEA:14829"/>
        <dbReference type="ChEBI" id="CHEBI:29919"/>
        <dbReference type="ChEBI" id="CHEBI:30089"/>
        <dbReference type="ChEBI" id="CHEBI:35235"/>
        <dbReference type="ChEBI" id="CHEBI:58340"/>
        <dbReference type="EC" id="2.5.1.47"/>
    </reaction>
</comment>
<dbReference type="Proteomes" id="UP000239181">
    <property type="component" value="Unassembled WGS sequence"/>
</dbReference>
<dbReference type="SUPFAM" id="SSF53686">
    <property type="entry name" value="Tryptophan synthase beta subunit-like PLP-dependent enzymes"/>
    <property type="match status" value="1"/>
</dbReference>
<comment type="similarity">
    <text evidence="3">Belongs to the cysteine synthase/cystathionine beta-synthase family.</text>
</comment>
<comment type="caution">
    <text evidence="11">The sequence shown here is derived from an EMBL/GenBank/DDBJ whole genome shotgun (WGS) entry which is preliminary data.</text>
</comment>
<comment type="cofactor">
    <cofactor evidence="1">
        <name>pyridoxal 5'-phosphate</name>
        <dbReference type="ChEBI" id="CHEBI:597326"/>
    </cofactor>
</comment>
<evidence type="ECO:0000256" key="3">
    <source>
        <dbReference type="ARBA" id="ARBA00007103"/>
    </source>
</evidence>
<organism evidence="11 12">
    <name type="scientific">Pantoea coffeiphila</name>
    <dbReference type="NCBI Taxonomy" id="1465635"/>
    <lineage>
        <taxon>Bacteria</taxon>
        <taxon>Pseudomonadati</taxon>
        <taxon>Pseudomonadota</taxon>
        <taxon>Gammaproteobacteria</taxon>
        <taxon>Enterobacterales</taxon>
        <taxon>Erwiniaceae</taxon>
        <taxon>Pantoea</taxon>
    </lineage>
</organism>
<evidence type="ECO:0000256" key="9">
    <source>
        <dbReference type="ARBA" id="ARBA00047931"/>
    </source>
</evidence>
<dbReference type="EC" id="2.5.1.47" evidence="4"/>
<keyword evidence="6" id="KW-0808">Transferase</keyword>
<dbReference type="InterPro" id="IPR050214">
    <property type="entry name" value="Cys_Synth/Cystath_Beta-Synth"/>
</dbReference>
<gene>
    <name evidence="11" type="ORF">CQW29_16050</name>
</gene>
<keyword evidence="7" id="KW-0663">Pyridoxal phosphate</keyword>
<sequence>MMTINNSITELVGNTPLLRLSRFRQQFELPAEILAKLEYFNPNHSVKDRIALSMIEEAERSGRLKPGDTIADSTSGNTGIGLAAIAAAKGYPFRVYLHDKLSEERFQILRALGAEVIPFSQIEGFTEVLEQSDGDFVAASRWLAENVINRQPNVFHTAQLENPANPAAHYRTTGPEIWQQTEGQVDIVIAAVGTGGTVTGIGRYLKQHNPSIQVIAVEPGPHSIPTADRPEQRELTGVHAFSEVLPERVPPTLDRSIVDEAFPVEHWQATAAAREVAVSDGILIGESAGGVLHAARAVALRPENHGKRIVVVLADSGLSYLSTGLFNHDITPGQLQVAALVSNQQIKNAS</sequence>
<keyword evidence="8" id="KW-0198">Cysteine biosynthesis</keyword>
<dbReference type="Pfam" id="PF00291">
    <property type="entry name" value="PALP"/>
    <property type="match status" value="1"/>
</dbReference>
<protein>
    <recommendedName>
        <fullName evidence="4">cysteine synthase</fullName>
        <ecNumber evidence="4">2.5.1.47</ecNumber>
    </recommendedName>
</protein>
<evidence type="ECO:0000313" key="11">
    <source>
        <dbReference type="EMBL" id="PRD14483.1"/>
    </source>
</evidence>
<comment type="pathway">
    <text evidence="2">Amino-acid biosynthesis; L-cysteine biosynthesis; L-cysteine from L-serine: step 2/2.</text>
</comment>
<keyword evidence="5" id="KW-0028">Amino-acid biosynthesis</keyword>
<evidence type="ECO:0000313" key="12">
    <source>
        <dbReference type="Proteomes" id="UP000239181"/>
    </source>
</evidence>
<proteinExistence type="inferred from homology"/>
<reference evidence="11 12" key="1">
    <citation type="submission" date="2017-10" db="EMBL/GenBank/DDBJ databases">
        <title>Draft genome of two endophytic bacteria isolated from 'guarana' Paullinia cupana (Mart.) Ducke.</title>
        <authorList>
            <person name="Siqueira K.A."/>
            <person name="Liotti R.G."/>
            <person name="Mendes T.A."/>
            <person name="Soares M.A."/>
        </authorList>
    </citation>
    <scope>NUCLEOTIDE SEQUENCE [LARGE SCALE GENOMIC DNA]</scope>
    <source>
        <strain evidence="11 12">342</strain>
    </source>
</reference>
<evidence type="ECO:0000256" key="4">
    <source>
        <dbReference type="ARBA" id="ARBA00012681"/>
    </source>
</evidence>
<dbReference type="CDD" id="cd01561">
    <property type="entry name" value="CBS_like"/>
    <property type="match status" value="1"/>
</dbReference>
<dbReference type="PANTHER" id="PTHR10314">
    <property type="entry name" value="CYSTATHIONINE BETA-SYNTHASE"/>
    <property type="match status" value="1"/>
</dbReference>